<keyword evidence="3" id="KW-0238">DNA-binding</keyword>
<keyword evidence="7" id="KW-1185">Reference proteome</keyword>
<dbReference type="GO" id="GO:0015074">
    <property type="term" value="P:DNA integration"/>
    <property type="evidence" value="ECO:0007669"/>
    <property type="project" value="UniProtKB-KW"/>
</dbReference>
<evidence type="ECO:0000256" key="1">
    <source>
        <dbReference type="ARBA" id="ARBA00008857"/>
    </source>
</evidence>
<evidence type="ECO:0000259" key="5">
    <source>
        <dbReference type="PROSITE" id="PS51898"/>
    </source>
</evidence>
<keyword evidence="4" id="KW-0233">DNA recombination</keyword>
<dbReference type="OrthoDB" id="9150036at2"/>
<gene>
    <name evidence="6" type="ORF">D5018_08540</name>
</gene>
<dbReference type="EMBL" id="QZEI01000020">
    <property type="protein sequence ID" value="RLV60172.1"/>
    <property type="molecule type" value="Genomic_DNA"/>
</dbReference>
<dbReference type="GO" id="GO:0006310">
    <property type="term" value="P:DNA recombination"/>
    <property type="evidence" value="ECO:0007669"/>
    <property type="project" value="UniProtKB-KW"/>
</dbReference>
<keyword evidence="2" id="KW-0229">DNA integration</keyword>
<dbReference type="InterPro" id="IPR011010">
    <property type="entry name" value="DNA_brk_join_enz"/>
</dbReference>
<protein>
    <submittedName>
        <fullName evidence="6">Site-specific integrase</fullName>
    </submittedName>
</protein>
<dbReference type="InterPro" id="IPR013762">
    <property type="entry name" value="Integrase-like_cat_sf"/>
</dbReference>
<dbReference type="InterPro" id="IPR002104">
    <property type="entry name" value="Integrase_catalytic"/>
</dbReference>
<dbReference type="AlphaFoldDB" id="A0A3L8Q1I6"/>
<evidence type="ECO:0000313" key="6">
    <source>
        <dbReference type="EMBL" id="RLV60172.1"/>
    </source>
</evidence>
<comment type="similarity">
    <text evidence="1">Belongs to the 'phage' integrase family.</text>
</comment>
<evidence type="ECO:0000256" key="2">
    <source>
        <dbReference type="ARBA" id="ARBA00022908"/>
    </source>
</evidence>
<organism evidence="6 7">
    <name type="scientific">Parashewanella curva</name>
    <dbReference type="NCBI Taxonomy" id="2338552"/>
    <lineage>
        <taxon>Bacteria</taxon>
        <taxon>Pseudomonadati</taxon>
        <taxon>Pseudomonadota</taxon>
        <taxon>Gammaproteobacteria</taxon>
        <taxon>Alteromonadales</taxon>
        <taxon>Shewanellaceae</taxon>
        <taxon>Parashewanella</taxon>
    </lineage>
</organism>
<dbReference type="Proteomes" id="UP000281474">
    <property type="component" value="Unassembled WGS sequence"/>
</dbReference>
<name>A0A3L8Q1I6_9GAMM</name>
<evidence type="ECO:0000313" key="7">
    <source>
        <dbReference type="Proteomes" id="UP000281474"/>
    </source>
</evidence>
<dbReference type="PROSITE" id="PS51898">
    <property type="entry name" value="TYR_RECOMBINASE"/>
    <property type="match status" value="1"/>
</dbReference>
<comment type="caution">
    <text evidence="6">The sequence shown here is derived from an EMBL/GenBank/DDBJ whole genome shotgun (WGS) entry which is preliminary data.</text>
</comment>
<dbReference type="SUPFAM" id="SSF56349">
    <property type="entry name" value="DNA breaking-rejoining enzymes"/>
    <property type="match status" value="1"/>
</dbReference>
<dbReference type="RefSeq" id="WP_121838591.1">
    <property type="nucleotide sequence ID" value="NZ_ML014769.1"/>
</dbReference>
<sequence>MIIKREYIKYKHSLTGLLCSHHILYIDDEEIFLLSHVNIYLSEKCSSSKNTSSRYSRVLQNFFTFLVESTNKDNLIPEIFLLGTESKLKEWQIKRIYNRNLNDLKRPSEKTIYNDACLVHDFYYWLKNNGYHSPINVTSKKWIANFKSENDLLSYTHKHQKNIKENKTIKALSRRVQTNTSEKNILSIEEIKKALSLYNDHVYPLLFKFCSFTGLRPSEVVQFPYHGTGLNSHISSWQNMEKIYHNETNFIFNVEGKGNKLRKVKINCSEFASLYSLYQPHLIKRRKLYRKKYNKECPLNILWLNKTGTPVTSKMISDRSYSVNKKLDFNFEFYDSRHWYATMFMVIHLKNTNGELAYNSAVEQALMNQIGHESIVTTYQHYISKAQLYLEYMKKDPRVGELYSSQELLSLLD</sequence>
<feature type="domain" description="Tyr recombinase" evidence="5">
    <location>
        <begin position="181"/>
        <end position="395"/>
    </location>
</feature>
<reference evidence="6 7" key="1">
    <citation type="submission" date="2018-09" db="EMBL/GenBank/DDBJ databases">
        <title>Phylogeny of the Shewanellaceae, and recommendation for two new genera, Pseudoshewanella and Parashewanella.</title>
        <authorList>
            <person name="Wang G."/>
        </authorList>
    </citation>
    <scope>NUCLEOTIDE SEQUENCE [LARGE SCALE GENOMIC DNA]</scope>
    <source>
        <strain evidence="6 7">C51</strain>
    </source>
</reference>
<dbReference type="Gene3D" id="1.10.443.10">
    <property type="entry name" value="Intergrase catalytic core"/>
    <property type="match status" value="1"/>
</dbReference>
<dbReference type="GO" id="GO:0003677">
    <property type="term" value="F:DNA binding"/>
    <property type="evidence" value="ECO:0007669"/>
    <property type="project" value="UniProtKB-KW"/>
</dbReference>
<evidence type="ECO:0000256" key="4">
    <source>
        <dbReference type="ARBA" id="ARBA00023172"/>
    </source>
</evidence>
<dbReference type="PANTHER" id="PTHR30349:SF41">
    <property type="entry name" value="INTEGRASE_RECOMBINASE PROTEIN MJ0367-RELATED"/>
    <property type="match status" value="1"/>
</dbReference>
<dbReference type="CDD" id="cd00397">
    <property type="entry name" value="DNA_BRE_C"/>
    <property type="match status" value="1"/>
</dbReference>
<dbReference type="InterPro" id="IPR050090">
    <property type="entry name" value="Tyrosine_recombinase_XerCD"/>
</dbReference>
<evidence type="ECO:0000256" key="3">
    <source>
        <dbReference type="ARBA" id="ARBA00023125"/>
    </source>
</evidence>
<proteinExistence type="inferred from homology"/>
<accession>A0A3L8Q1I6</accession>
<dbReference type="PANTHER" id="PTHR30349">
    <property type="entry name" value="PHAGE INTEGRASE-RELATED"/>
    <property type="match status" value="1"/>
</dbReference>